<organism evidence="5 6">
    <name type="scientific">Toxoplasma gondii FOU</name>
    <dbReference type="NCBI Taxonomy" id="943167"/>
    <lineage>
        <taxon>Eukaryota</taxon>
        <taxon>Sar</taxon>
        <taxon>Alveolata</taxon>
        <taxon>Apicomplexa</taxon>
        <taxon>Conoidasida</taxon>
        <taxon>Coccidia</taxon>
        <taxon>Eucoccidiorida</taxon>
        <taxon>Eimeriorina</taxon>
        <taxon>Sarcocystidae</taxon>
        <taxon>Toxoplasma</taxon>
    </lineage>
</organism>
<dbReference type="InterPro" id="IPR035414">
    <property type="entry name" value="Peptidase_M1_pepN_Ig-like"/>
</dbReference>
<dbReference type="InterPro" id="IPR037144">
    <property type="entry name" value="Peptidase_M1_pepN_C_sf"/>
</dbReference>
<dbReference type="PANTHER" id="PTHR46322:SF1">
    <property type="entry name" value="PUROMYCIN-SENSITIVE AMINOPEPTIDASE"/>
    <property type="match status" value="1"/>
</dbReference>
<dbReference type="InterPro" id="IPR027268">
    <property type="entry name" value="Peptidase_M4/M1_CTD_sf"/>
</dbReference>
<feature type="domain" description="Peptidase M1 alanyl aminopeptidase Ig-like fold" evidence="3">
    <location>
        <begin position="41"/>
        <end position="137"/>
    </location>
</feature>
<dbReference type="InterPro" id="IPR024601">
    <property type="entry name" value="Peptidase_M1_pepN_C"/>
</dbReference>
<dbReference type="EMBL" id="AEYH02003105">
    <property type="protein sequence ID" value="KFG31344.1"/>
    <property type="molecule type" value="Genomic_DNA"/>
</dbReference>
<dbReference type="InterPro" id="IPR012779">
    <property type="entry name" value="Peptidase_M1_pepN"/>
</dbReference>
<comment type="caution">
    <text evidence="5">The sequence shown here is derived from an EMBL/GenBank/DDBJ whole genome shotgun (WGS) entry which is preliminary data.</text>
</comment>
<keyword evidence="1 5" id="KW-0031">Aminopeptidase</keyword>
<dbReference type="PANTHER" id="PTHR46322">
    <property type="entry name" value="PUROMYCIN-SENSITIVE AMINOPEPTIDASE"/>
    <property type="match status" value="1"/>
</dbReference>
<keyword evidence="1 5" id="KW-0645">Protease</keyword>
<gene>
    <name evidence="5" type="ORF">TGFOU_406660</name>
</gene>
<evidence type="ECO:0000259" key="4">
    <source>
        <dbReference type="Pfam" id="PF17432"/>
    </source>
</evidence>
<protein>
    <submittedName>
        <fullName evidence="5">Aminopeptidase N</fullName>
    </submittedName>
</protein>
<dbReference type="Pfam" id="PF11940">
    <property type="entry name" value="DUF3458"/>
    <property type="match status" value="1"/>
</dbReference>
<evidence type="ECO:0000256" key="1">
    <source>
        <dbReference type="ARBA" id="ARBA00022438"/>
    </source>
</evidence>
<feature type="compositionally biased region" description="Basic and acidic residues" evidence="2">
    <location>
        <begin position="290"/>
        <end position="303"/>
    </location>
</feature>
<sequence length="303" mass="35299">MDLYFKRHDGKAVTCDDFRAAMADANGRDLGQFERWYLQAGTPEVTVSEAVFQPERKKFKLTLKQRTPPTPGQVEKHPFHIPIKVGLIGKTSKKDILSPPTKVLELTEAEQTFELDAAEDCVLSFLRDFSAPVKVKHEQTDEDIAFLMAHDSDDFAKWQAAHTLASGLLKHRAEQWREKQGEDVEFARLPKIYVEAFKQTLLEQGRDRSIQVRERAASEREKETDGRERGDSRRRERGERERKDCREWEREIARERERVDKKGGKKRRKRTNSRARQRRKEETAEGEAGEPERLAEGETVRRR</sequence>
<dbReference type="Gene3D" id="1.10.390.10">
    <property type="entry name" value="Neutral Protease Domain 2"/>
    <property type="match status" value="1"/>
</dbReference>
<feature type="compositionally biased region" description="Basic and acidic residues" evidence="2">
    <location>
        <begin position="208"/>
        <end position="262"/>
    </location>
</feature>
<dbReference type="GO" id="GO:0008270">
    <property type="term" value="F:zinc ion binding"/>
    <property type="evidence" value="ECO:0007669"/>
    <property type="project" value="InterPro"/>
</dbReference>
<keyword evidence="1 5" id="KW-0378">Hydrolase</keyword>
<feature type="domain" description="Peptidase M1 alanyl aminopeptidase C-terminal" evidence="4">
    <location>
        <begin position="141"/>
        <end position="210"/>
    </location>
</feature>
<dbReference type="GO" id="GO:0004177">
    <property type="term" value="F:aminopeptidase activity"/>
    <property type="evidence" value="ECO:0007669"/>
    <property type="project" value="UniProtKB-KW"/>
</dbReference>
<evidence type="ECO:0000256" key="2">
    <source>
        <dbReference type="SAM" id="MobiDB-lite"/>
    </source>
</evidence>
<dbReference type="Gene3D" id="2.60.40.1840">
    <property type="match status" value="1"/>
</dbReference>
<evidence type="ECO:0000313" key="5">
    <source>
        <dbReference type="EMBL" id="KFG31344.1"/>
    </source>
</evidence>
<feature type="compositionally biased region" description="Basic residues" evidence="2">
    <location>
        <begin position="263"/>
        <end position="278"/>
    </location>
</feature>
<dbReference type="InterPro" id="IPR038438">
    <property type="entry name" value="PepN_Ig-like_sf"/>
</dbReference>
<evidence type="ECO:0000313" key="6">
    <source>
        <dbReference type="Proteomes" id="UP000028838"/>
    </source>
</evidence>
<feature type="region of interest" description="Disordered" evidence="2">
    <location>
        <begin position="208"/>
        <end position="303"/>
    </location>
</feature>
<dbReference type="Gene3D" id="1.25.50.10">
    <property type="entry name" value="Peptidase M1, alanyl aminopeptidase, C-terminal domain"/>
    <property type="match status" value="1"/>
</dbReference>
<accession>A0A086JGS6</accession>
<dbReference type="FunFam" id="2.60.40.1840:FF:000001">
    <property type="entry name" value="Aminopeptidase N"/>
    <property type="match status" value="1"/>
</dbReference>
<dbReference type="SUPFAM" id="SSF55486">
    <property type="entry name" value="Metalloproteases ('zincins'), catalytic domain"/>
    <property type="match status" value="1"/>
</dbReference>
<evidence type="ECO:0000259" key="3">
    <source>
        <dbReference type="Pfam" id="PF11940"/>
    </source>
</evidence>
<dbReference type="Pfam" id="PF17432">
    <property type="entry name" value="DUF3458_C"/>
    <property type="match status" value="1"/>
</dbReference>
<proteinExistence type="predicted"/>
<name>A0A086JGS6_TOXGO</name>
<reference evidence="5 6" key="1">
    <citation type="submission" date="2014-07" db="EMBL/GenBank/DDBJ databases">
        <authorList>
            <person name="Sibley D."/>
            <person name="Venepally P."/>
            <person name="Karamycheva S."/>
            <person name="Hadjithomas M."/>
            <person name="Khan A."/>
            <person name="Brunk B."/>
            <person name="Roos D."/>
            <person name="Caler E."/>
            <person name="Lorenzi H."/>
        </authorList>
    </citation>
    <scope>NUCLEOTIDE SEQUENCE [LARGE SCALE GENOMIC DNA]</scope>
    <source>
        <strain evidence="5 6">FOU</strain>
    </source>
</reference>
<dbReference type="VEuPathDB" id="ToxoDB:TGFOU_406660"/>
<dbReference type="AlphaFoldDB" id="A0A086JGS6"/>
<dbReference type="Proteomes" id="UP000028838">
    <property type="component" value="Unassembled WGS sequence"/>
</dbReference>